<dbReference type="STRING" id="6239.Y32H12A.8.2"/>
<name>Q9N533_CAEEL</name>
<feature type="domain" description="WDR59/RTC1-like RING zinc finger" evidence="5">
    <location>
        <begin position="787"/>
        <end position="837"/>
    </location>
</feature>
<dbReference type="HOGENOM" id="CLU_224396_0_0_1"/>
<dbReference type="PANTHER" id="PTHR14091">
    <property type="entry name" value="PERIODIC TRYPTOPHAN PROTEIN 1"/>
    <property type="match status" value="1"/>
</dbReference>
<feature type="compositionally biased region" description="Basic and acidic residues" evidence="4">
    <location>
        <begin position="3645"/>
        <end position="3663"/>
    </location>
</feature>
<feature type="region of interest" description="Disordered" evidence="4">
    <location>
        <begin position="1274"/>
        <end position="1302"/>
    </location>
</feature>
<feature type="compositionally biased region" description="Pro residues" evidence="4">
    <location>
        <begin position="1464"/>
        <end position="1474"/>
    </location>
</feature>
<dbReference type="UCSC" id="Y32H12A.8">
    <property type="organism name" value="c. elegans"/>
</dbReference>
<dbReference type="GO" id="GO:0006364">
    <property type="term" value="P:rRNA processing"/>
    <property type="evidence" value="ECO:0007669"/>
    <property type="project" value="InterPro"/>
</dbReference>
<evidence type="ECO:0000256" key="4">
    <source>
        <dbReference type="SAM" id="MobiDB-lite"/>
    </source>
</evidence>
<feature type="coiled-coil region" evidence="3">
    <location>
        <begin position="1233"/>
        <end position="1260"/>
    </location>
</feature>
<dbReference type="FunFam" id="2.130.10.10:FF:001612">
    <property type="entry name" value="Uncharacterized protein"/>
    <property type="match status" value="1"/>
</dbReference>
<dbReference type="ExpressionAtlas" id="Q9N533">
    <property type="expression patterns" value="baseline and differential"/>
</dbReference>
<organism evidence="6 7">
    <name type="scientific">Caenorhabditis elegans</name>
    <dbReference type="NCBI Taxonomy" id="6239"/>
    <lineage>
        <taxon>Eukaryota</taxon>
        <taxon>Metazoa</taxon>
        <taxon>Ecdysozoa</taxon>
        <taxon>Nematoda</taxon>
        <taxon>Chromadorea</taxon>
        <taxon>Rhabditida</taxon>
        <taxon>Rhabditina</taxon>
        <taxon>Rhabditomorpha</taxon>
        <taxon>Rhabditoidea</taxon>
        <taxon>Rhabditidae</taxon>
        <taxon>Peloderinae</taxon>
        <taxon>Caenorhabditis</taxon>
    </lineage>
</organism>
<feature type="compositionally biased region" description="Acidic residues" evidence="4">
    <location>
        <begin position="994"/>
        <end position="1005"/>
    </location>
</feature>
<feature type="compositionally biased region" description="Acidic residues" evidence="4">
    <location>
        <begin position="2375"/>
        <end position="2387"/>
    </location>
</feature>
<dbReference type="Bgee" id="WBGene00021316">
    <property type="expression patterns" value="Expressed in germ line (C elegans) and 4 other cell types or tissues"/>
</dbReference>
<gene>
    <name evidence="6" type="ORF">CELE_Y32H12A.8</name>
    <name evidence="6 8" type="ORF">Y32H12A.8</name>
</gene>
<dbReference type="AGR" id="WB:WBGene00021316"/>
<dbReference type="InterPro" id="IPR044285">
    <property type="entry name" value="PWP1"/>
</dbReference>
<evidence type="ECO:0000313" key="8">
    <source>
        <dbReference type="WormBase" id="Y32H12A.8a"/>
    </source>
</evidence>
<dbReference type="Gene3D" id="2.130.10.10">
    <property type="entry name" value="YVTN repeat-like/Quinoprotein amine dehydrogenase"/>
    <property type="match status" value="2"/>
</dbReference>
<dbReference type="CTD" id="175742"/>
<dbReference type="eggNOG" id="KOG0269">
    <property type="taxonomic scope" value="Eukaryota"/>
</dbReference>
<keyword evidence="1" id="KW-0853">WD repeat</keyword>
<feature type="compositionally biased region" description="Basic and acidic residues" evidence="4">
    <location>
        <begin position="1021"/>
        <end position="1033"/>
    </location>
</feature>
<feature type="compositionally biased region" description="Low complexity" evidence="4">
    <location>
        <begin position="1483"/>
        <end position="1494"/>
    </location>
</feature>
<evidence type="ECO:0000256" key="3">
    <source>
        <dbReference type="SAM" id="Coils"/>
    </source>
</evidence>
<feature type="region of interest" description="Disordered" evidence="4">
    <location>
        <begin position="1321"/>
        <end position="1366"/>
    </location>
</feature>
<feature type="compositionally biased region" description="Basic residues" evidence="4">
    <location>
        <begin position="3702"/>
        <end position="3711"/>
    </location>
</feature>
<sequence>MEEPDPNNVFKKPSPEILFAEYGRSSTEGEDPTPENKRVIDLYDPVDAMSLNREKDRVVVSGIRGVLQIIKIQNSTNDLIEGPSIVKDLDMRVYRKGKVNILYSAQNVKWNQLYDQYIATTSSNGSIVCWNISRRNKSVFKSHERSATCLDWHATTPYILVSGSRDCTVKSYDMRVKDNHQLTFSDRNCESIRDVAMCKAPGFDDYFFTGDDGGVLRLWDLRQTRRWVFQKVAHRSFVSTLSLNPHNRTLIATGGGRDKMVKIWEWTGPELNRISVVETTAPLGRVAWRPDRPYHLATCASVNETSVHVWDVRRPYLPYVTYDEHRDSVTDACWPSTDFDVFMTCGKDGLVVLHNIDSGHAPISFACDVAFDITPDGTMGLAVNSEIHAKNDADLEAKMCGPKSKKAIRQIPYESFFKPIKSLVSFGVPESLTHSLPPTTFYKIAEKYLIGGVEIMQLCETNSKVARKNGLEHVAQTWRLVEALCEQAHIQEEYDRLSAEEKERVIRAWVVRKKELAEEGRRWLANLNDHYRDDVKKQVTQRLENTQHVTAFLKFSSSSESEEGSDNEKIGDGDNDRREIDKMAPDVNRNTAKKKKKKKKAIAATDFYFGAGEANFKGGKQEILHYNEFMGLRDEAYELRDEEKERRFFCKAKKQPTNDEEYEELHRELNDTEADFQAWSPMLEIYRLLLYHAEQGDMQTCAAISMVCGKRLLDAVDPYTVNGWIQCYMEMLHRLELFLVCAKIRKYCPLDSISSVSRENTTIQLAHADCDALIVNGRCTKCEALAQADCTVCRFGIVGMTFQCNVCGHCMHTDHAYQWFQKTKECAFVGCPCTCGQNTWPDMERTFIGNDEIRKGHRKFNHLEQTEPTTNRVDASRLDTDSEESPEEDIEWSTATKLIRDKFGEVPCDDWDTPWAKHLVDIYKERLRKPGDFVPKRILALTEPPVASEDDGEEEDPAAFSSKEIAEAEVRDSLFSQLQDVITEQHDNIKGTSEDEVEDREDEDRTDLVKYYLNPPPPPKNEVRVQEEQLEGSRKRKLEQIQEEDEDEEILDEEEELFEEEEEVDEEYEGEVEEVHRESSEELDDEEEEEEVMPEEEIEEDQEDEQESVLDESEEDKDEPWDENLFGDNYIKSIGPIGLQWDLKLENERVTSPTFLSAVVKEHLMDVKRFTFAGSSDEEHQEAEEEEQEESRKVDERALLNATPEKPTEREGEVLKAPAQLTYAQKALMILGMSRSELKKKKARKQNKQLAELARKMTTEKKSFYSIDVSSDEFHVSSLSDDSFSKSTRSSSSSSSSSEFFVPRAAALEVSETKICEGYNPEIERSLSADEEEESTSHDELSAQPELRLPTPHATGDLYLKRDSPSPEIVHKMKKFKKVSSSMVYSSSGGEEHQQQCTINGYAEAICICIEGAVPSPPPSSSRFSTPPVSPVSSCPSSRFSSPSATRPQSPDPVPAAPAENCDLPPPPPEPPLPGEDTPSRKSSSSSAPLPEAPIVVEPPIITSYANPIFTRITGRPPRSRPVTISGDGYDLAPITNGDCAPSAANLLFECSSLPEKPVEKVLLVNGHGSTQLISKLNDTRDHILVIDLPGSQTSQQRQRNLSVGSELFGSLNNEQTPNDMKLMQKCPPMDSDMFSSEEDLFESCQEDLNVPFFPETEDVPIIPGTRHPWETDQVYQQRLQAERAEDEAAHVVPVSEEKEKAEEVEDPIVPPVEFNKHTPMMRELAKRRRKLKLQYPKPLQPLKRVKFTEQDYDTSMKAALENLKLEAPEMSSESDFEDFVREQEVCRKCKHQVKRDKMEKQYANWLRNVTDEGQMFFAKSLSDPCAKFQLSHLDSYRTDAEKARKTAVHLLEFIKVFYFIKWEELLGPDREFVLKEVYELWEDYREKRPRICRLHFKDYQFRFFASSIATKMKEEMLRGESPQLRQSLLNYDWLHIKPCVTTIDDDPHAMDEMLDTIVLRNPNWSIEEKKAANRYWDLFGKIPLHIESSTAVVVPPLSEDQLEIIDESNYWTKKQMKQVLCRKRNYDIRLGYTRQKKNNGDLFRVQDRSRKVVNREWQMRLEKMVNETRRVDFSTSSFRVNPHEKLIYTSDEHHPWPVCQFDNGDHYVTVQPMASKRYIEFKSRIRSKFHFRRQSSLIDNSKDVEITTEKLRKLPSFKKFEPRLQKATDFKEMVSKHFKVLDRAIVKSRYELYTIMEEDDEVELIVNMLENRTVKHGKRRLDAEDIFAERRSQRERKEREAYGRMTGAKYRRELANTEKQEIEKMKIMNKHWMPALRKKIRIARKVIEIGRLMVEEDVRKWMEYQYEMTFVKKMFRKKSLVTKKDLKYSAPVVWRDAIYQLDYKEPTIIPPYVKPLTKLNEYHYKELPIYNSSSDDEDYDPDDDRPSDDSFIQFETQPDLPAVAASLQNEIRENLELADEQADEQWEYSDDSSVSTWFNDGTDDILNRLINSDYLEEHMILKERARGALGWKLCNVLKEREPLDSESDEEENESFEYMVQTDLQKQIDAEDQWMEENAVLQDVGITDGKRTKQLAKLEHDQDMKRMERREDHQKEAQQVRWFLKKFALDHSYMTEPYTWHEDLHSAISSLHRSELRRVSNRVHLIMKSEYEELAEHDEMIADIIPRDETSIQYKMINFLLFRSNGESFEESSRRADECRDMIKPVQQYELFFGREGTYTLNMVQKEVMMMKNIRASFNYLIRRLGTNEGMPEDSVRKFMKLWWYNSRDTLERFITCCEETVETEEMIMDDMMDLYYTPGNLEIARDTFDKLEIASIMNEILYTVDQYVEETEILFRGASTAADRQAFAVMSIWEWNELKHGYPEWREPAAVSSEDPELISSESSCLSESDDPSVHSSQVSCGEESEELPESPEKSPIKIPRRISELDENDESRRNSLRKGSPNKQMMKYYSEVYESLKAVEAQRRDKKAEEAARRCMDRWEVIEREQRWEIEDKERKIHDYLMMEQAVMEKFGEEQEKKENLKNWKEILKNPEAESTQLEDCMMYGRSGIPTAEVLEMMGIPLSLDRDMFYMEMYECQSAATSVSDADELRELIEKDFKEEDLEIDGTDMDDDAVSYSSVKHVFKHELYFQRDLESRRVPSGILIFTPEQFFEDELDSKLEYEKWRRIIEASECPFTFNTLVMRERLLGKCREAFKQYLLDRYLYPEEHRNSVVLEIFKNCFVIVVVDTHLEPWDCRVVSRDDVTKAVADRASWLRQWMVQDSQERMIQWMTSHKIDMEVYASCPVLSVRGGDLTHEHIEQMSRMFIEESTREEWLSIKRHEGVQALDVCVNSSRNMKIIGFFTIILQTIIRMPPPPSSKINAYKLIFKPIYDAWYHLWKFENQQSNSKTIIARKFDPVKEYLHKARMIVNYAHQHYRMKRFDSLMSKDPTEFQLVDRSDVPSASLFDSLDAAVSKFCNEDSRKSLFLENAFFKFTNGYSIQYYSKFLSFSLKINISAHLAEDQKQVVKDTLIQLATGKIPYFTTNYFGGYDYTENISLTEEDEENDDDKSPVLRNTDIVQPAAPNAKYLEMEDCEEEIEWLRSMHEGSDFHRRRFMAVLMYKMAQKAIFRFAPHLADFERGRKRFQHLLTLHAKQRPLLDMMITKVRGTYFMPLETNMFLYDSKLITFAELVDSEVHPKEWKERKETFEEIRRQTPKDPKSMSRFLNMHNSGSDSDSGSEVRSDSSSSLGGSTESLNSSKKGKRARRAMNKAQRELMLLKLRSKPVNPEETFALEKRAIGAKKWKVRRKINEMLEGIADLDKFKIEAKLPAKKKDLLKHINELIVENSDTAHWSWGDLKMQTRIRKIPPANRMKPKHINRILKGKKMYKPPKKYDPKDAQTNGRKWF</sequence>
<feature type="compositionally biased region" description="Low complexity" evidence="4">
    <location>
        <begin position="2839"/>
        <end position="2848"/>
    </location>
</feature>
<dbReference type="PaxDb" id="6239-Y32H12A.8"/>
<keyword evidence="2" id="KW-0677">Repeat</keyword>
<keyword evidence="3" id="KW-0175">Coiled coil</keyword>
<dbReference type="GO" id="GO:0005634">
    <property type="term" value="C:nucleus"/>
    <property type="evidence" value="ECO:0000318"/>
    <property type="project" value="GO_Central"/>
</dbReference>
<dbReference type="Pfam" id="PF17120">
    <property type="entry name" value="zf-RING_16"/>
    <property type="match status" value="1"/>
</dbReference>
<feature type="region of interest" description="Disordered" evidence="4">
    <location>
        <begin position="1173"/>
        <end position="1213"/>
    </location>
</feature>
<evidence type="ECO:0000259" key="5">
    <source>
        <dbReference type="Pfam" id="PF17120"/>
    </source>
</evidence>
<dbReference type="InParanoid" id="Q9N533"/>
<dbReference type="SMART" id="SM00320">
    <property type="entry name" value="WD40"/>
    <property type="match status" value="6"/>
</dbReference>
<evidence type="ECO:0000256" key="1">
    <source>
        <dbReference type="ARBA" id="ARBA00022574"/>
    </source>
</evidence>
<feature type="region of interest" description="Disordered" evidence="4">
    <location>
        <begin position="985"/>
        <end position="1128"/>
    </location>
</feature>
<feature type="region of interest" description="Disordered" evidence="4">
    <location>
        <begin position="865"/>
        <end position="889"/>
    </location>
</feature>
<reference evidence="6 7" key="1">
    <citation type="journal article" date="1998" name="Science">
        <title>Genome sequence of the nematode C. elegans: a platform for investigating biology.</title>
        <authorList>
            <consortium name="The C. elegans sequencing consortium"/>
            <person name="Sulson J.E."/>
            <person name="Waterston R."/>
        </authorList>
    </citation>
    <scope>NUCLEOTIDE SEQUENCE [LARGE SCALE GENOMIC DNA]</scope>
    <source>
        <strain evidence="6 7">Bristol N2</strain>
    </source>
</reference>
<feature type="compositionally biased region" description="Acidic residues" evidence="4">
    <location>
        <begin position="1041"/>
        <end position="1072"/>
    </location>
</feature>
<feature type="region of interest" description="Disordered" evidence="4">
    <location>
        <begin position="2371"/>
        <end position="2391"/>
    </location>
</feature>
<dbReference type="WormBase" id="Y32H12A.8a">
    <property type="protein sequence ID" value="CE42033"/>
    <property type="gene ID" value="WBGene00021316"/>
</dbReference>
<dbReference type="OMA" id="CLDWHAT"/>
<feature type="compositionally biased region" description="Acidic residues" evidence="4">
    <location>
        <begin position="1179"/>
        <end position="1189"/>
    </location>
</feature>
<dbReference type="Pfam" id="PF00400">
    <property type="entry name" value="WD40"/>
    <property type="match status" value="2"/>
</dbReference>
<dbReference type="RefSeq" id="NP_498151.2">
    <property type="nucleotide sequence ID" value="NM_065750.5"/>
</dbReference>
<feature type="region of interest" description="Disordered" evidence="4">
    <location>
        <begin position="2830"/>
        <end position="2903"/>
    </location>
</feature>
<feature type="compositionally biased region" description="Acidic residues" evidence="4">
    <location>
        <begin position="1081"/>
        <end position="1122"/>
    </location>
</feature>
<feature type="compositionally biased region" description="Basic and acidic residues" evidence="4">
    <location>
        <begin position="566"/>
        <end position="584"/>
    </location>
</feature>
<dbReference type="GeneID" id="175742"/>
<feature type="region of interest" description="Disordered" evidence="4">
    <location>
        <begin position="3645"/>
        <end position="3711"/>
    </location>
</feature>
<keyword evidence="7" id="KW-1185">Reference proteome</keyword>
<evidence type="ECO:0000313" key="6">
    <source>
        <dbReference type="EMBL" id="CCD73967.1"/>
    </source>
</evidence>
<feature type="compositionally biased region" description="Low complexity" evidence="4">
    <location>
        <begin position="1421"/>
        <end position="1448"/>
    </location>
</feature>
<feature type="compositionally biased region" description="Low complexity" evidence="4">
    <location>
        <begin position="1277"/>
        <end position="1298"/>
    </location>
</feature>
<accession>Q9N533</accession>
<dbReference type="GO" id="GO:0035859">
    <property type="term" value="C:Seh1-associated complex"/>
    <property type="evidence" value="ECO:0007669"/>
    <property type="project" value="UniProtKB-ARBA"/>
</dbReference>
<evidence type="ECO:0000313" key="7">
    <source>
        <dbReference type="Proteomes" id="UP000001940"/>
    </source>
</evidence>
<dbReference type="PeptideAtlas" id="Q9N533"/>
<dbReference type="InterPro" id="IPR036322">
    <property type="entry name" value="WD40_repeat_dom_sf"/>
</dbReference>
<dbReference type="InterPro" id="IPR049566">
    <property type="entry name" value="WDR59_RTC1-like_RING_Znf"/>
</dbReference>
<dbReference type="OrthoDB" id="60955at2759"/>
<evidence type="ECO:0007829" key="9">
    <source>
        <dbReference type="PeptideAtlas" id="Q9N533"/>
    </source>
</evidence>
<dbReference type="EMBL" id="BX284603">
    <property type="protein sequence ID" value="CCD73967.1"/>
    <property type="molecule type" value="Genomic_DNA"/>
</dbReference>
<feature type="region of interest" description="Disordered" evidence="4">
    <location>
        <begin position="554"/>
        <end position="584"/>
    </location>
</feature>
<evidence type="ECO:0000256" key="2">
    <source>
        <dbReference type="ARBA" id="ARBA00022737"/>
    </source>
</evidence>
<dbReference type="FunCoup" id="Q9N533">
    <property type="interactions" value="1299"/>
</dbReference>
<proteinExistence type="evidence at protein level"/>
<dbReference type="Proteomes" id="UP000001940">
    <property type="component" value="Chromosome III"/>
</dbReference>
<protein>
    <submittedName>
        <fullName evidence="6">WDR59/RTC1-like RING zinc finger domain-containing protein</fullName>
    </submittedName>
</protein>
<dbReference type="SUPFAM" id="SSF50978">
    <property type="entry name" value="WD40 repeat-like"/>
    <property type="match status" value="1"/>
</dbReference>
<keyword evidence="9" id="KW-1267">Proteomics identification</keyword>
<dbReference type="InterPro" id="IPR015943">
    <property type="entry name" value="WD40/YVTN_repeat-like_dom_sf"/>
</dbReference>
<feature type="region of interest" description="Disordered" evidence="4">
    <location>
        <begin position="1417"/>
        <end position="1494"/>
    </location>
</feature>
<dbReference type="InterPro" id="IPR001680">
    <property type="entry name" value="WD40_rpt"/>
</dbReference>
<dbReference type="PANTHER" id="PTHR14091:SF1">
    <property type="entry name" value="GATOR COMPLEX PROTEIN WDR24"/>
    <property type="match status" value="1"/>
</dbReference>
<feature type="region of interest" description="Disordered" evidence="4">
    <location>
        <begin position="3826"/>
        <end position="3849"/>
    </location>
</feature>
<feature type="compositionally biased region" description="Low complexity" evidence="4">
    <location>
        <begin position="3673"/>
        <end position="3701"/>
    </location>
</feature>